<keyword evidence="6" id="KW-0456">Lyase</keyword>
<dbReference type="PANTHER" id="PTHR46036">
    <property type="entry name" value="LACTOYLGLUTATHIONE LYASE"/>
    <property type="match status" value="1"/>
</dbReference>
<comment type="caution">
    <text evidence="6">The sequence shown here is derived from an EMBL/GenBank/DDBJ whole genome shotgun (WGS) entry which is preliminary data.</text>
</comment>
<dbReference type="Pfam" id="PF00903">
    <property type="entry name" value="Glyoxalase"/>
    <property type="match status" value="1"/>
</dbReference>
<dbReference type="Proteomes" id="UP000027466">
    <property type="component" value="Unassembled WGS sequence"/>
</dbReference>
<feature type="domain" description="VOC" evidence="5">
    <location>
        <begin position="3"/>
        <end position="126"/>
    </location>
</feature>
<evidence type="ECO:0000256" key="2">
    <source>
        <dbReference type="ARBA" id="ARBA00030892"/>
    </source>
</evidence>
<dbReference type="AlphaFoldDB" id="A0A069PRM2"/>
<dbReference type="PANTHER" id="PTHR46036:SF5">
    <property type="entry name" value="LACTOYLGLUTATHIONE LYASE"/>
    <property type="match status" value="1"/>
</dbReference>
<reference evidence="6 7" key="1">
    <citation type="submission" date="2014-03" db="EMBL/GenBank/DDBJ databases">
        <title>Draft Genome Sequences of Four Burkholderia Strains.</title>
        <authorList>
            <person name="Liu X.Y."/>
            <person name="Li C.X."/>
            <person name="Xu J.H."/>
        </authorList>
    </citation>
    <scope>NUCLEOTIDE SEQUENCE [LARGE SCALE GENOMIC DNA]</scope>
    <source>
        <strain evidence="6 7">DSM 50014</strain>
    </source>
</reference>
<dbReference type="InterPro" id="IPR004360">
    <property type="entry name" value="Glyas_Fos-R_dOase_dom"/>
</dbReference>
<dbReference type="InterPro" id="IPR037523">
    <property type="entry name" value="VOC_core"/>
</dbReference>
<evidence type="ECO:0000313" key="7">
    <source>
        <dbReference type="Proteomes" id="UP000027466"/>
    </source>
</evidence>
<dbReference type="SUPFAM" id="SSF54593">
    <property type="entry name" value="Glyoxalase/Bleomycin resistance protein/Dihydroxybiphenyl dioxygenase"/>
    <property type="match status" value="1"/>
</dbReference>
<dbReference type="RefSeq" id="WP_035939159.1">
    <property type="nucleotide sequence ID" value="NZ_CADFFX010000019.1"/>
</dbReference>
<sequence length="131" mass="14843">MPKLIHLMIRVADLDRSIGFYRSAFGMTESHRLDFSDFTLVYLREPESGAEIELTLNKATTTPYTHGTGYGHVAFAVDHIESFRDRLLSLGLQPGELKSLSHGDYVAARFFFITDPDGYKIEVLSREGHYV</sequence>
<dbReference type="InterPro" id="IPR029068">
    <property type="entry name" value="Glyas_Bleomycin-R_OHBP_Dase"/>
</dbReference>
<evidence type="ECO:0000256" key="3">
    <source>
        <dbReference type="ARBA" id="ARBA00032460"/>
    </source>
</evidence>
<dbReference type="GO" id="GO:0005737">
    <property type="term" value="C:cytoplasm"/>
    <property type="evidence" value="ECO:0007669"/>
    <property type="project" value="TreeGrafter"/>
</dbReference>
<dbReference type="Gene3D" id="3.10.180.10">
    <property type="entry name" value="2,3-Dihydroxybiphenyl 1,2-Dioxygenase, domain 1"/>
    <property type="match status" value="1"/>
</dbReference>
<accession>A0A069PRM2</accession>
<name>A0A069PRM2_9BURK</name>
<gene>
    <name evidence="6" type="ORF">BG61_40320</name>
</gene>
<dbReference type="STRING" id="60547.GCA_000751215_06191"/>
<evidence type="ECO:0000259" key="5">
    <source>
        <dbReference type="PROSITE" id="PS51819"/>
    </source>
</evidence>
<dbReference type="GO" id="GO:0004462">
    <property type="term" value="F:lactoylglutathione lyase activity"/>
    <property type="evidence" value="ECO:0007669"/>
    <property type="project" value="TreeGrafter"/>
</dbReference>
<dbReference type="PROSITE" id="PS51819">
    <property type="entry name" value="VOC"/>
    <property type="match status" value="1"/>
</dbReference>
<evidence type="ECO:0000256" key="4">
    <source>
        <dbReference type="ARBA" id="ARBA00033298"/>
    </source>
</evidence>
<keyword evidence="7" id="KW-1185">Reference proteome</keyword>
<organism evidence="6 7">
    <name type="scientific">Caballeronia glathei</name>
    <dbReference type="NCBI Taxonomy" id="60547"/>
    <lineage>
        <taxon>Bacteria</taxon>
        <taxon>Pseudomonadati</taxon>
        <taxon>Pseudomonadota</taxon>
        <taxon>Betaproteobacteria</taxon>
        <taxon>Burkholderiales</taxon>
        <taxon>Burkholderiaceae</taxon>
        <taxon>Caballeronia</taxon>
    </lineage>
</organism>
<protein>
    <recommendedName>
        <fullName evidence="2">Aldoketomutase</fullName>
    </recommendedName>
    <alternativeName>
        <fullName evidence="1">Ketone-aldehyde mutase</fullName>
    </alternativeName>
    <alternativeName>
        <fullName evidence="3">Methylglyoxalase</fullName>
    </alternativeName>
    <alternativeName>
        <fullName evidence="4">S-D-lactoylglutathione methylglyoxal lyase</fullName>
    </alternativeName>
</protein>
<dbReference type="EMBL" id="JFHC01000009">
    <property type="protein sequence ID" value="KDR43225.1"/>
    <property type="molecule type" value="Genomic_DNA"/>
</dbReference>
<proteinExistence type="predicted"/>
<evidence type="ECO:0000256" key="1">
    <source>
        <dbReference type="ARBA" id="ARBA00030291"/>
    </source>
</evidence>
<dbReference type="GO" id="GO:0019243">
    <property type="term" value="P:methylglyoxal catabolic process to D-lactate via S-lactoyl-glutathione"/>
    <property type="evidence" value="ECO:0007669"/>
    <property type="project" value="TreeGrafter"/>
</dbReference>
<evidence type="ECO:0000313" key="6">
    <source>
        <dbReference type="EMBL" id="KDR43225.1"/>
    </source>
</evidence>